<dbReference type="GO" id="GO:0032259">
    <property type="term" value="P:methylation"/>
    <property type="evidence" value="ECO:0007669"/>
    <property type="project" value="UniProtKB-KW"/>
</dbReference>
<keyword evidence="1" id="KW-0489">Methyltransferase</keyword>
<reference evidence="1 2" key="1">
    <citation type="submission" date="2023-08" db="EMBL/GenBank/DDBJ databases">
        <title>Pleionea litopenaei sp. nov., isolated from stomach of juvenile Litopenaeus vannamei.</title>
        <authorList>
            <person name="Rho A.M."/>
            <person name="Hwang C.Y."/>
        </authorList>
    </citation>
    <scope>NUCLEOTIDE SEQUENCE [LARGE SCALE GENOMIC DNA]</scope>
    <source>
        <strain evidence="1 2">HL-JVS1</strain>
    </source>
</reference>
<protein>
    <submittedName>
        <fullName evidence="1">Methyltransferase domain-containing protein</fullName>
    </submittedName>
</protein>
<dbReference type="EMBL" id="CP133548">
    <property type="protein sequence ID" value="WMS86725.1"/>
    <property type="molecule type" value="Genomic_DNA"/>
</dbReference>
<dbReference type="PANTHER" id="PTHR43861">
    <property type="entry name" value="TRANS-ACONITATE 2-METHYLTRANSFERASE-RELATED"/>
    <property type="match status" value="1"/>
</dbReference>
<dbReference type="Gene3D" id="3.40.50.150">
    <property type="entry name" value="Vaccinia Virus protein VP39"/>
    <property type="match status" value="1"/>
</dbReference>
<dbReference type="AlphaFoldDB" id="A0AA51X748"/>
<dbReference type="InterPro" id="IPR029063">
    <property type="entry name" value="SAM-dependent_MTases_sf"/>
</dbReference>
<organism evidence="1 2">
    <name type="scientific">Pleionea litopenaei</name>
    <dbReference type="NCBI Taxonomy" id="3070815"/>
    <lineage>
        <taxon>Bacteria</taxon>
        <taxon>Pseudomonadati</taxon>
        <taxon>Pseudomonadota</taxon>
        <taxon>Gammaproteobacteria</taxon>
        <taxon>Oceanospirillales</taxon>
        <taxon>Pleioneaceae</taxon>
        <taxon>Pleionea</taxon>
    </lineage>
</organism>
<dbReference type="Proteomes" id="UP001239782">
    <property type="component" value="Chromosome"/>
</dbReference>
<dbReference type="RefSeq" id="WP_309201870.1">
    <property type="nucleotide sequence ID" value="NZ_CP133548.1"/>
</dbReference>
<sequence>MDRNFDDIAQHFFNKVHSTHKGELRRRVIQQDLTLLEKWLQQPRRVADIGAGFGDFCRRFAREGHQVWYNDLSKEMMLQAQRQFNPDAQFKPGSPLKIDSQFKSNDLTNLNSENTNSTLPFQIEWSNQPYQEFLPSLQQPVDLILCHAVIEWLEQPERLIPTIASKLVEGGYLSLCFYNTVGRDFRNLICGNFHHLDHQSERKSDQGSLTPNTAPTWTQIAEWLEQHHFSIEKVSGIRVFSDYATQKRGGLLFPEQVIERELQYSQQEPFKWLGRYIHVLATKVS</sequence>
<dbReference type="Pfam" id="PF13489">
    <property type="entry name" value="Methyltransf_23"/>
    <property type="match status" value="1"/>
</dbReference>
<proteinExistence type="predicted"/>
<evidence type="ECO:0000313" key="2">
    <source>
        <dbReference type="Proteomes" id="UP001239782"/>
    </source>
</evidence>
<keyword evidence="1" id="KW-0808">Transferase</keyword>
<keyword evidence="2" id="KW-1185">Reference proteome</keyword>
<dbReference type="KEGG" id="plei:Q9312_16005"/>
<dbReference type="SUPFAM" id="SSF53335">
    <property type="entry name" value="S-adenosyl-L-methionine-dependent methyltransferases"/>
    <property type="match status" value="1"/>
</dbReference>
<dbReference type="CDD" id="cd02440">
    <property type="entry name" value="AdoMet_MTases"/>
    <property type="match status" value="1"/>
</dbReference>
<dbReference type="GO" id="GO:0008168">
    <property type="term" value="F:methyltransferase activity"/>
    <property type="evidence" value="ECO:0007669"/>
    <property type="project" value="UniProtKB-KW"/>
</dbReference>
<gene>
    <name evidence="1" type="ORF">Q9312_16005</name>
</gene>
<name>A0AA51X748_9GAMM</name>
<accession>A0AA51X748</accession>
<evidence type="ECO:0000313" key="1">
    <source>
        <dbReference type="EMBL" id="WMS86725.1"/>
    </source>
</evidence>